<evidence type="ECO:0000313" key="3">
    <source>
        <dbReference type="EMBL" id="GAU22771.1"/>
    </source>
</evidence>
<dbReference type="SUPFAM" id="SSF52058">
    <property type="entry name" value="L domain-like"/>
    <property type="match status" value="1"/>
</dbReference>
<dbReference type="PANTHER" id="PTHR33463:SF183">
    <property type="entry name" value="NB-ARC DOMAIN DISEASE RESISTANCE PROTEIN"/>
    <property type="match status" value="1"/>
</dbReference>
<name>A0A2Z6LTV2_TRISU</name>
<accession>A0A2Z6LTV2</accession>
<keyword evidence="1" id="KW-0611">Plant defense</keyword>
<feature type="domain" description="Disease resistance protein At4g27190-like leucine-rich repeats" evidence="2">
    <location>
        <begin position="299"/>
        <end position="398"/>
    </location>
</feature>
<protein>
    <recommendedName>
        <fullName evidence="2">Disease resistance protein At4g27190-like leucine-rich repeats domain-containing protein</fullName>
    </recommendedName>
</protein>
<dbReference type="InterPro" id="IPR050905">
    <property type="entry name" value="Plant_NBS-LRR"/>
</dbReference>
<sequence length="499" mass="56105">MKSSIRAVINEILDSGLLMRGSVKMHNMARDAALWIANRSDNNKIFVNVDKPLSTVAEDNSIRDCFALSSWWFNEDPSFCQLHAPNLKMLLVNISAHSSLNSLNLSPLTFEGIQGLQVFSLTINYKIVPISFPPSIQLLTNVRTLRFNGLNLGDISFIASLTSLEVLDLRCCYFNELPIGIGKLKSLKLLDLSECQFSEKTYNRAIGKCSQLEELYASNCYPNEYANEIIMDICILLNLQRFVLGDQIIQESTRLLRAHDFNISKLRTFNKNILQVAETISLVGLHGGCKSIVPDMVGVVGSMNNLSTLYLTDCEEIECIFDATYDLKEDDLIPSLAALRLKNMFNLKELCHGPPLQVLHYFEKLELLDIDHCQKLHVIFPRECKLRNLKLLRLSNCKTNEVLFSASVAQSLQQLEQLKISDCNELKHIIAASGSELMNELEIVLPNLTNITLHNLPNFVDICNGSKLHAVKLQILNIYNCPKTASSLRSTIQVTLLPC</sequence>
<dbReference type="Gene3D" id="3.80.10.10">
    <property type="entry name" value="Ribonuclease Inhibitor"/>
    <property type="match status" value="2"/>
</dbReference>
<dbReference type="InterPro" id="IPR057135">
    <property type="entry name" value="At4g27190-like_LRR"/>
</dbReference>
<dbReference type="EMBL" id="DF973253">
    <property type="protein sequence ID" value="GAU22771.1"/>
    <property type="molecule type" value="Genomic_DNA"/>
</dbReference>
<organism evidence="3 4">
    <name type="scientific">Trifolium subterraneum</name>
    <name type="common">Subterranean clover</name>
    <dbReference type="NCBI Taxonomy" id="3900"/>
    <lineage>
        <taxon>Eukaryota</taxon>
        <taxon>Viridiplantae</taxon>
        <taxon>Streptophyta</taxon>
        <taxon>Embryophyta</taxon>
        <taxon>Tracheophyta</taxon>
        <taxon>Spermatophyta</taxon>
        <taxon>Magnoliopsida</taxon>
        <taxon>eudicotyledons</taxon>
        <taxon>Gunneridae</taxon>
        <taxon>Pentapetalae</taxon>
        <taxon>rosids</taxon>
        <taxon>fabids</taxon>
        <taxon>Fabales</taxon>
        <taxon>Fabaceae</taxon>
        <taxon>Papilionoideae</taxon>
        <taxon>50 kb inversion clade</taxon>
        <taxon>NPAAA clade</taxon>
        <taxon>Hologalegina</taxon>
        <taxon>IRL clade</taxon>
        <taxon>Trifolieae</taxon>
        <taxon>Trifolium</taxon>
    </lineage>
</organism>
<dbReference type="Pfam" id="PF23247">
    <property type="entry name" value="LRR_RPS2"/>
    <property type="match status" value="1"/>
</dbReference>
<evidence type="ECO:0000313" key="4">
    <source>
        <dbReference type="Proteomes" id="UP000242715"/>
    </source>
</evidence>
<keyword evidence="4" id="KW-1185">Reference proteome</keyword>
<dbReference type="OrthoDB" id="971758at2759"/>
<dbReference type="InterPro" id="IPR032675">
    <property type="entry name" value="LRR_dom_sf"/>
</dbReference>
<dbReference type="Proteomes" id="UP000242715">
    <property type="component" value="Unassembled WGS sequence"/>
</dbReference>
<evidence type="ECO:0000256" key="1">
    <source>
        <dbReference type="ARBA" id="ARBA00022821"/>
    </source>
</evidence>
<proteinExistence type="predicted"/>
<gene>
    <name evidence="3" type="ORF">TSUD_129840</name>
</gene>
<reference evidence="4" key="1">
    <citation type="journal article" date="2017" name="Front. Plant Sci.">
        <title>Climate Clever Clovers: New Paradigm to Reduce the Environmental Footprint of Ruminants by Breeding Low Methanogenic Forages Utilizing Haplotype Variation.</title>
        <authorList>
            <person name="Kaur P."/>
            <person name="Appels R."/>
            <person name="Bayer P.E."/>
            <person name="Keeble-Gagnere G."/>
            <person name="Wang J."/>
            <person name="Hirakawa H."/>
            <person name="Shirasawa K."/>
            <person name="Vercoe P."/>
            <person name="Stefanova K."/>
            <person name="Durmic Z."/>
            <person name="Nichols P."/>
            <person name="Revell C."/>
            <person name="Isobe S.N."/>
            <person name="Edwards D."/>
            <person name="Erskine W."/>
        </authorList>
    </citation>
    <scope>NUCLEOTIDE SEQUENCE [LARGE SCALE GENOMIC DNA]</scope>
    <source>
        <strain evidence="4">cv. Daliak</strain>
    </source>
</reference>
<dbReference type="AlphaFoldDB" id="A0A2Z6LTV2"/>
<dbReference type="PANTHER" id="PTHR33463">
    <property type="entry name" value="NB-ARC DOMAIN-CONTAINING PROTEIN-RELATED"/>
    <property type="match status" value="1"/>
</dbReference>
<evidence type="ECO:0000259" key="2">
    <source>
        <dbReference type="Pfam" id="PF23247"/>
    </source>
</evidence>